<name>A0ACC3DLD0_9PEZI</name>
<accession>A0ACC3DLD0</accession>
<protein>
    <submittedName>
        <fullName evidence="1">Uncharacterized protein</fullName>
    </submittedName>
</protein>
<reference evidence="1" key="1">
    <citation type="submission" date="2024-09" db="EMBL/GenBank/DDBJ databases">
        <title>Black Yeasts Isolated from many extreme environments.</title>
        <authorList>
            <person name="Coleine C."/>
            <person name="Stajich J.E."/>
            <person name="Selbmann L."/>
        </authorList>
    </citation>
    <scope>NUCLEOTIDE SEQUENCE</scope>
    <source>
        <strain evidence="1">CCFEE 5737</strain>
    </source>
</reference>
<organism evidence="1 2">
    <name type="scientific">Coniosporium uncinatum</name>
    <dbReference type="NCBI Taxonomy" id="93489"/>
    <lineage>
        <taxon>Eukaryota</taxon>
        <taxon>Fungi</taxon>
        <taxon>Dikarya</taxon>
        <taxon>Ascomycota</taxon>
        <taxon>Pezizomycotina</taxon>
        <taxon>Dothideomycetes</taxon>
        <taxon>Dothideomycetes incertae sedis</taxon>
        <taxon>Coniosporium</taxon>
    </lineage>
</organism>
<evidence type="ECO:0000313" key="1">
    <source>
        <dbReference type="EMBL" id="KAK3077517.1"/>
    </source>
</evidence>
<comment type="caution">
    <text evidence="1">The sequence shown here is derived from an EMBL/GenBank/DDBJ whole genome shotgun (WGS) entry which is preliminary data.</text>
</comment>
<gene>
    <name evidence="1" type="ORF">LTS18_010025</name>
</gene>
<keyword evidence="2" id="KW-1185">Reference proteome</keyword>
<proteinExistence type="predicted"/>
<evidence type="ECO:0000313" key="2">
    <source>
        <dbReference type="Proteomes" id="UP001186974"/>
    </source>
</evidence>
<dbReference type="EMBL" id="JAWDJW010002764">
    <property type="protein sequence ID" value="KAK3077517.1"/>
    <property type="molecule type" value="Genomic_DNA"/>
</dbReference>
<sequence length="224" mass="24303">MFAALPTKCLVLLEDIDSAGIGREIQLDEVEEPRKKKSSRGKSATLARSAVTLSGLLNAIDGASSQEGRLLIMTSNTLHTLDEALIRPGRVDRVVYLGCCSRQTASNIFMRMFTPDEEEVQSREDLADSVTPATPHDLPALAATFVEKIPEARLTPAEIQGFLLRHRASPVKAVEEVEGWLEHLLASKASTPLSSDGGLTRRRESLSEGPTLIASDLALEEKTV</sequence>
<dbReference type="Proteomes" id="UP001186974">
    <property type="component" value="Unassembled WGS sequence"/>
</dbReference>